<keyword evidence="3" id="KW-1185">Reference proteome</keyword>
<evidence type="ECO:0000313" key="2">
    <source>
        <dbReference type="EMBL" id="TWU27045.1"/>
    </source>
</evidence>
<feature type="region of interest" description="Disordered" evidence="1">
    <location>
        <begin position="1"/>
        <end position="25"/>
    </location>
</feature>
<feature type="compositionally biased region" description="Basic residues" evidence="1">
    <location>
        <begin position="58"/>
        <end position="72"/>
    </location>
</feature>
<dbReference type="Proteomes" id="UP000316304">
    <property type="component" value="Unassembled WGS sequence"/>
</dbReference>
<organism evidence="2 3">
    <name type="scientific">Novipirellula galeiformis</name>
    <dbReference type="NCBI Taxonomy" id="2528004"/>
    <lineage>
        <taxon>Bacteria</taxon>
        <taxon>Pseudomonadati</taxon>
        <taxon>Planctomycetota</taxon>
        <taxon>Planctomycetia</taxon>
        <taxon>Pirellulales</taxon>
        <taxon>Pirellulaceae</taxon>
        <taxon>Novipirellula</taxon>
    </lineage>
</organism>
<proteinExistence type="predicted"/>
<dbReference type="AlphaFoldDB" id="A0A5C6CT39"/>
<gene>
    <name evidence="2" type="ORF">Pla52o_09040</name>
</gene>
<reference evidence="2 3" key="1">
    <citation type="submission" date="2019-02" db="EMBL/GenBank/DDBJ databases">
        <title>Deep-cultivation of Planctomycetes and their phenomic and genomic characterization uncovers novel biology.</title>
        <authorList>
            <person name="Wiegand S."/>
            <person name="Jogler M."/>
            <person name="Boedeker C."/>
            <person name="Pinto D."/>
            <person name="Vollmers J."/>
            <person name="Rivas-Marin E."/>
            <person name="Kohn T."/>
            <person name="Peeters S.H."/>
            <person name="Heuer A."/>
            <person name="Rast P."/>
            <person name="Oberbeckmann S."/>
            <person name="Bunk B."/>
            <person name="Jeske O."/>
            <person name="Meyerdierks A."/>
            <person name="Storesund J.E."/>
            <person name="Kallscheuer N."/>
            <person name="Luecker S."/>
            <person name="Lage O.M."/>
            <person name="Pohl T."/>
            <person name="Merkel B.J."/>
            <person name="Hornburger P."/>
            <person name="Mueller R.-W."/>
            <person name="Bruemmer F."/>
            <person name="Labrenz M."/>
            <person name="Spormann A.M."/>
            <person name="Op Den Camp H."/>
            <person name="Overmann J."/>
            <person name="Amann R."/>
            <person name="Jetten M.S.M."/>
            <person name="Mascher T."/>
            <person name="Medema M.H."/>
            <person name="Devos D.P."/>
            <person name="Kaster A.-K."/>
            <person name="Ovreas L."/>
            <person name="Rohde M."/>
            <person name="Galperin M.Y."/>
            <person name="Jogler C."/>
        </authorList>
    </citation>
    <scope>NUCLEOTIDE SEQUENCE [LARGE SCALE GENOMIC DNA]</scope>
    <source>
        <strain evidence="2 3">Pla52o</strain>
    </source>
</reference>
<name>A0A5C6CT39_9BACT</name>
<evidence type="ECO:0000313" key="3">
    <source>
        <dbReference type="Proteomes" id="UP000316304"/>
    </source>
</evidence>
<protein>
    <submittedName>
        <fullName evidence="2">Uncharacterized protein</fullName>
    </submittedName>
</protein>
<accession>A0A5C6CT39</accession>
<feature type="region of interest" description="Disordered" evidence="1">
    <location>
        <begin position="53"/>
        <end position="106"/>
    </location>
</feature>
<comment type="caution">
    <text evidence="2">The sequence shown here is derived from an EMBL/GenBank/DDBJ whole genome shotgun (WGS) entry which is preliminary data.</text>
</comment>
<sequence length="194" mass="21086">MGGTLRWGAPSRTHRSWGDWDGSGRWRWAGGDGSEGGDHHRRLMGNLRAVAKQLAERKRGRRRRRRGHRRRGSTGPCDRPLHAPDAGQAGSQGAGMHPSGIASKDASTSAATGTCLAVAKIRLAGEKIGSGRKDGRGDPDALPRRGKLLRRLGDALVGLREDRFFGRRTACCKTDAADIIVVAWHAANRHLQFF</sequence>
<dbReference type="EMBL" id="SJPT01000001">
    <property type="protein sequence ID" value="TWU27045.1"/>
    <property type="molecule type" value="Genomic_DNA"/>
</dbReference>
<evidence type="ECO:0000256" key="1">
    <source>
        <dbReference type="SAM" id="MobiDB-lite"/>
    </source>
</evidence>